<sequence>MKYIEITIETSAAGIEPAAAKLGAIGIDDIEVTDPRDIEDIMEHKESYEWDYINDEVVEQMKETPKIQVFCADDEEGREKTEAVRRAMQDLADACGRGEYGPGVDFGSLFVTAEVKDDAEWKDKWKEYFKPFRVSEHLVIRPSWEEYEAGPEDTVIEIDPGMAFGTGTHETTSMCIQMIDQYLKPGSRVLDAGCGSGILAIAAAKLGAAEVLGVDIDREAVRVARENFQKNHVEDICRAEYGDLTRGVDFKADLIAGNLMAELICMLAEGVYAHLAEEGLFIASGILTEKEQMVTEALQAAGFRIVESRTKGEWCALAAARPRG</sequence>
<dbReference type="InterPro" id="IPR004498">
    <property type="entry name" value="Ribosomal_PrmA_MeTrfase"/>
</dbReference>
<dbReference type="GO" id="GO:0032259">
    <property type="term" value="P:methylation"/>
    <property type="evidence" value="ECO:0007669"/>
    <property type="project" value="UniProtKB-KW"/>
</dbReference>
<dbReference type="InterPro" id="IPR029063">
    <property type="entry name" value="SAM-dependent_MTases_sf"/>
</dbReference>
<dbReference type="Proteomes" id="UP000198817">
    <property type="component" value="Unassembled WGS sequence"/>
</dbReference>
<feature type="binding site" evidence="6">
    <location>
        <position position="215"/>
    </location>
    <ligand>
        <name>S-adenosyl-L-methionine</name>
        <dbReference type="ChEBI" id="CHEBI:59789"/>
    </ligand>
</feature>
<accession>A0A1I7G894</accession>
<evidence type="ECO:0000256" key="2">
    <source>
        <dbReference type="ARBA" id="ARBA00022490"/>
    </source>
</evidence>
<evidence type="ECO:0000256" key="4">
    <source>
        <dbReference type="ARBA" id="ARBA00022679"/>
    </source>
</evidence>
<dbReference type="STRING" id="155865.SAMN05216515_10647"/>
<dbReference type="PANTHER" id="PTHR43648:SF1">
    <property type="entry name" value="ELECTRON TRANSFER FLAVOPROTEIN BETA SUBUNIT LYSINE METHYLTRANSFERASE"/>
    <property type="match status" value="1"/>
</dbReference>
<reference evidence="7 8" key="1">
    <citation type="submission" date="2016-10" db="EMBL/GenBank/DDBJ databases">
        <authorList>
            <person name="de Groot N.N."/>
        </authorList>
    </citation>
    <scope>NUCLEOTIDE SEQUENCE [LARGE SCALE GENOMIC DNA]</scope>
    <source>
        <strain evidence="7 8">KHGC13</strain>
    </source>
</reference>
<comment type="function">
    <text evidence="6">Methylates ribosomal protein L11.</text>
</comment>
<gene>
    <name evidence="6" type="primary">prmA</name>
    <name evidence="7" type="ORF">SAMN05216508_10546</name>
</gene>
<evidence type="ECO:0000256" key="1">
    <source>
        <dbReference type="ARBA" id="ARBA00009741"/>
    </source>
</evidence>
<feature type="binding site" evidence="6">
    <location>
        <position position="258"/>
    </location>
    <ligand>
        <name>S-adenosyl-L-methionine</name>
        <dbReference type="ChEBI" id="CHEBI:59789"/>
    </ligand>
</feature>
<dbReference type="GO" id="GO:0016279">
    <property type="term" value="F:protein-lysine N-methyltransferase activity"/>
    <property type="evidence" value="ECO:0007669"/>
    <property type="project" value="RHEA"/>
</dbReference>
<keyword evidence="3 6" id="KW-0489">Methyltransferase</keyword>
<dbReference type="GO" id="GO:0005840">
    <property type="term" value="C:ribosome"/>
    <property type="evidence" value="ECO:0007669"/>
    <property type="project" value="UniProtKB-KW"/>
</dbReference>
<evidence type="ECO:0000256" key="3">
    <source>
        <dbReference type="ARBA" id="ARBA00022603"/>
    </source>
</evidence>
<dbReference type="HAMAP" id="MF_00735">
    <property type="entry name" value="Methyltr_PrmA"/>
    <property type="match status" value="1"/>
</dbReference>
<dbReference type="Gene3D" id="3.40.50.150">
    <property type="entry name" value="Vaccinia Virus protein VP39"/>
    <property type="match status" value="1"/>
</dbReference>
<proteinExistence type="inferred from homology"/>
<organism evidence="7 8">
    <name type="scientific">Eubacterium pyruvativorans</name>
    <dbReference type="NCBI Taxonomy" id="155865"/>
    <lineage>
        <taxon>Bacteria</taxon>
        <taxon>Bacillati</taxon>
        <taxon>Bacillota</taxon>
        <taxon>Clostridia</taxon>
        <taxon>Eubacteriales</taxon>
        <taxon>Eubacteriaceae</taxon>
        <taxon>Eubacterium</taxon>
    </lineage>
</organism>
<dbReference type="GO" id="GO:0005737">
    <property type="term" value="C:cytoplasm"/>
    <property type="evidence" value="ECO:0007669"/>
    <property type="project" value="UniProtKB-SubCell"/>
</dbReference>
<dbReference type="PIRSF" id="PIRSF000401">
    <property type="entry name" value="RPL11_MTase"/>
    <property type="match status" value="1"/>
</dbReference>
<keyword evidence="2 6" id="KW-0963">Cytoplasm</keyword>
<feature type="binding site" evidence="6">
    <location>
        <position position="193"/>
    </location>
    <ligand>
        <name>S-adenosyl-L-methionine</name>
        <dbReference type="ChEBI" id="CHEBI:59789"/>
    </ligand>
</feature>
<dbReference type="AlphaFoldDB" id="A0A1I7G894"/>
<feature type="binding site" evidence="6">
    <location>
        <position position="172"/>
    </location>
    <ligand>
        <name>S-adenosyl-L-methionine</name>
        <dbReference type="ChEBI" id="CHEBI:59789"/>
    </ligand>
</feature>
<keyword evidence="7" id="KW-0687">Ribonucleoprotein</keyword>
<keyword evidence="8" id="KW-1185">Reference proteome</keyword>
<evidence type="ECO:0000313" key="7">
    <source>
        <dbReference type="EMBL" id="SFU44571.1"/>
    </source>
</evidence>
<dbReference type="PANTHER" id="PTHR43648">
    <property type="entry name" value="ELECTRON TRANSFER FLAVOPROTEIN BETA SUBUNIT LYSINE METHYLTRANSFERASE"/>
    <property type="match status" value="1"/>
</dbReference>
<comment type="similarity">
    <text evidence="1 6">Belongs to the methyltransferase superfamily. PrmA family.</text>
</comment>
<dbReference type="CDD" id="cd02440">
    <property type="entry name" value="AdoMet_MTases"/>
    <property type="match status" value="1"/>
</dbReference>
<protein>
    <recommendedName>
        <fullName evidence="6">Ribosomal protein L11 methyltransferase</fullName>
        <shortName evidence="6">L11 Mtase</shortName>
        <ecNumber evidence="6">2.1.1.-</ecNumber>
    </recommendedName>
</protein>
<comment type="subcellular location">
    <subcellularLocation>
        <location evidence="6">Cytoplasm</location>
    </subcellularLocation>
</comment>
<keyword evidence="5 6" id="KW-0949">S-adenosyl-L-methionine</keyword>
<dbReference type="RefSeq" id="WP_163427876.1">
    <property type="nucleotide sequence ID" value="NZ_CACVNK010000054.1"/>
</dbReference>
<evidence type="ECO:0000256" key="6">
    <source>
        <dbReference type="HAMAP-Rule" id="MF_00735"/>
    </source>
</evidence>
<dbReference type="EMBL" id="FPBT01000005">
    <property type="protein sequence ID" value="SFU44571.1"/>
    <property type="molecule type" value="Genomic_DNA"/>
</dbReference>
<comment type="catalytic activity">
    <reaction evidence="6">
        <text>L-lysyl-[protein] + 3 S-adenosyl-L-methionine = N(6),N(6),N(6)-trimethyl-L-lysyl-[protein] + 3 S-adenosyl-L-homocysteine + 3 H(+)</text>
        <dbReference type="Rhea" id="RHEA:54192"/>
        <dbReference type="Rhea" id="RHEA-COMP:9752"/>
        <dbReference type="Rhea" id="RHEA-COMP:13826"/>
        <dbReference type="ChEBI" id="CHEBI:15378"/>
        <dbReference type="ChEBI" id="CHEBI:29969"/>
        <dbReference type="ChEBI" id="CHEBI:57856"/>
        <dbReference type="ChEBI" id="CHEBI:59789"/>
        <dbReference type="ChEBI" id="CHEBI:61961"/>
    </reaction>
</comment>
<evidence type="ECO:0000313" key="8">
    <source>
        <dbReference type="Proteomes" id="UP000198817"/>
    </source>
</evidence>
<keyword evidence="7" id="KW-0689">Ribosomal protein</keyword>
<dbReference type="NCBIfam" id="TIGR00406">
    <property type="entry name" value="prmA"/>
    <property type="match status" value="1"/>
</dbReference>
<dbReference type="InterPro" id="IPR050078">
    <property type="entry name" value="Ribosomal_L11_MeTrfase_PrmA"/>
</dbReference>
<dbReference type="EC" id="2.1.1.-" evidence="6"/>
<dbReference type="SUPFAM" id="SSF53335">
    <property type="entry name" value="S-adenosyl-L-methionine-dependent methyltransferases"/>
    <property type="match status" value="1"/>
</dbReference>
<dbReference type="Pfam" id="PF06325">
    <property type="entry name" value="PrmA"/>
    <property type="match status" value="1"/>
</dbReference>
<name>A0A1I7G894_9FIRM</name>
<evidence type="ECO:0000256" key="5">
    <source>
        <dbReference type="ARBA" id="ARBA00022691"/>
    </source>
</evidence>
<keyword evidence="4 6" id="KW-0808">Transferase</keyword>